<feature type="region of interest" description="Disordered" evidence="1">
    <location>
        <begin position="178"/>
        <end position="221"/>
    </location>
</feature>
<proteinExistence type="predicted"/>
<evidence type="ECO:0000313" key="3">
    <source>
        <dbReference type="Proteomes" id="UP001066276"/>
    </source>
</evidence>
<comment type="caution">
    <text evidence="2">The sequence shown here is derived from an EMBL/GenBank/DDBJ whole genome shotgun (WGS) entry which is preliminary data.</text>
</comment>
<feature type="compositionally biased region" description="Polar residues" evidence="1">
    <location>
        <begin position="73"/>
        <end position="83"/>
    </location>
</feature>
<feature type="compositionally biased region" description="Basic and acidic residues" evidence="1">
    <location>
        <begin position="183"/>
        <end position="192"/>
    </location>
</feature>
<accession>A0AAV7RIK3</accession>
<gene>
    <name evidence="2" type="ORF">NDU88_005459</name>
</gene>
<feature type="compositionally biased region" description="Polar residues" evidence="1">
    <location>
        <begin position="19"/>
        <end position="34"/>
    </location>
</feature>
<dbReference type="Proteomes" id="UP001066276">
    <property type="component" value="Chromosome 5"/>
</dbReference>
<dbReference type="AlphaFoldDB" id="A0AAV7RIK3"/>
<sequence>MALEVIGIVIREAKLRQGAHNNQDCESPNSTNSRKQSDAPGRSMGKKPGPPTAEDASRVPEKQDGPWEGRIQYASSVKQNPGSRWSKKDWNSKVLPAVQHIKSIPSRGRGLAAEDNGRLKTELRAASRIPASPGATSASGSLLNSLPEPQDTRTGVATNFTSGKAKLRLRPTAACRAAACSERPIRTEEQPRKGSAILPLLDSAVTSRSSPPDAEGCISKN</sequence>
<feature type="compositionally biased region" description="Polar residues" evidence="1">
    <location>
        <begin position="152"/>
        <end position="162"/>
    </location>
</feature>
<reference evidence="2" key="1">
    <citation type="journal article" date="2022" name="bioRxiv">
        <title>Sequencing and chromosome-scale assembly of the giantPleurodeles waltlgenome.</title>
        <authorList>
            <person name="Brown T."/>
            <person name="Elewa A."/>
            <person name="Iarovenko S."/>
            <person name="Subramanian E."/>
            <person name="Araus A.J."/>
            <person name="Petzold A."/>
            <person name="Susuki M."/>
            <person name="Suzuki K.-i.T."/>
            <person name="Hayashi T."/>
            <person name="Toyoda A."/>
            <person name="Oliveira C."/>
            <person name="Osipova E."/>
            <person name="Leigh N.D."/>
            <person name="Simon A."/>
            <person name="Yun M.H."/>
        </authorList>
    </citation>
    <scope>NUCLEOTIDE SEQUENCE</scope>
    <source>
        <strain evidence="2">20211129_DDA</strain>
        <tissue evidence="2">Liver</tissue>
    </source>
</reference>
<keyword evidence="3" id="KW-1185">Reference proteome</keyword>
<protein>
    <submittedName>
        <fullName evidence="2">Uncharacterized protein</fullName>
    </submittedName>
</protein>
<feature type="compositionally biased region" description="Low complexity" evidence="1">
    <location>
        <begin position="130"/>
        <end position="141"/>
    </location>
</feature>
<feature type="region of interest" description="Disordered" evidence="1">
    <location>
        <begin position="14"/>
        <end position="91"/>
    </location>
</feature>
<feature type="region of interest" description="Disordered" evidence="1">
    <location>
        <begin position="124"/>
        <end position="163"/>
    </location>
</feature>
<feature type="compositionally biased region" description="Basic and acidic residues" evidence="1">
    <location>
        <begin position="55"/>
        <end position="67"/>
    </location>
</feature>
<name>A0AAV7RIK3_PLEWA</name>
<dbReference type="EMBL" id="JANPWB010000009">
    <property type="protein sequence ID" value="KAJ1152684.1"/>
    <property type="molecule type" value="Genomic_DNA"/>
</dbReference>
<evidence type="ECO:0000256" key="1">
    <source>
        <dbReference type="SAM" id="MobiDB-lite"/>
    </source>
</evidence>
<evidence type="ECO:0000313" key="2">
    <source>
        <dbReference type="EMBL" id="KAJ1152684.1"/>
    </source>
</evidence>
<organism evidence="2 3">
    <name type="scientific">Pleurodeles waltl</name>
    <name type="common">Iberian ribbed newt</name>
    <dbReference type="NCBI Taxonomy" id="8319"/>
    <lineage>
        <taxon>Eukaryota</taxon>
        <taxon>Metazoa</taxon>
        <taxon>Chordata</taxon>
        <taxon>Craniata</taxon>
        <taxon>Vertebrata</taxon>
        <taxon>Euteleostomi</taxon>
        <taxon>Amphibia</taxon>
        <taxon>Batrachia</taxon>
        <taxon>Caudata</taxon>
        <taxon>Salamandroidea</taxon>
        <taxon>Salamandridae</taxon>
        <taxon>Pleurodelinae</taxon>
        <taxon>Pleurodeles</taxon>
    </lineage>
</organism>